<accession>A0ABT7AT64</accession>
<dbReference type="InterPro" id="IPR029060">
    <property type="entry name" value="PIN-like_dom_sf"/>
</dbReference>
<dbReference type="InterPro" id="IPR002716">
    <property type="entry name" value="PIN_dom"/>
</dbReference>
<dbReference type="Gene3D" id="3.40.50.1010">
    <property type="entry name" value="5'-nuclease"/>
    <property type="match status" value="1"/>
</dbReference>
<dbReference type="EMBL" id="JAQOSP010000080">
    <property type="protein sequence ID" value="MDJ1170103.1"/>
    <property type="molecule type" value="Genomic_DNA"/>
</dbReference>
<comment type="caution">
    <text evidence="2">The sequence shown here is derived from an EMBL/GenBank/DDBJ whole genome shotgun (WGS) entry which is preliminary data.</text>
</comment>
<proteinExistence type="predicted"/>
<dbReference type="Proteomes" id="UP001235303">
    <property type="component" value="Unassembled WGS sequence"/>
</dbReference>
<keyword evidence="3" id="KW-1185">Reference proteome</keyword>
<feature type="domain" description="PIN" evidence="1">
    <location>
        <begin position="5"/>
        <end position="123"/>
    </location>
</feature>
<evidence type="ECO:0000313" key="3">
    <source>
        <dbReference type="Proteomes" id="UP001235303"/>
    </source>
</evidence>
<name>A0ABT7AT64_9CYAN</name>
<gene>
    <name evidence="2" type="ORF">PMG71_11750</name>
</gene>
<dbReference type="RefSeq" id="WP_283753860.1">
    <property type="nucleotide sequence ID" value="NZ_JAQOSP010000080.1"/>
</dbReference>
<protein>
    <submittedName>
        <fullName evidence="2">PIN domain-containing protein</fullName>
    </submittedName>
</protein>
<organism evidence="2 3">
    <name type="scientific">Roseofilum acuticapitatum BLCC-M154</name>
    <dbReference type="NCBI Taxonomy" id="3022444"/>
    <lineage>
        <taxon>Bacteria</taxon>
        <taxon>Bacillati</taxon>
        <taxon>Cyanobacteriota</taxon>
        <taxon>Cyanophyceae</taxon>
        <taxon>Desertifilales</taxon>
        <taxon>Desertifilaceae</taxon>
        <taxon>Roseofilum</taxon>
        <taxon>Roseofilum acuticapitatum</taxon>
    </lineage>
</organism>
<evidence type="ECO:0000259" key="1">
    <source>
        <dbReference type="Pfam" id="PF01850"/>
    </source>
</evidence>
<reference evidence="2 3" key="1">
    <citation type="submission" date="2023-01" db="EMBL/GenBank/DDBJ databases">
        <title>Novel diversity within Roseofilum (Cyanobacteria; Desertifilaceae) from marine benthic mats with descriptions of four novel species.</title>
        <authorList>
            <person name="Wang Y."/>
            <person name="Berthold D.E."/>
            <person name="Hu J."/>
            <person name="Lefler F.W."/>
            <person name="Laughinghouse H.D. IV."/>
        </authorList>
    </citation>
    <scope>NUCLEOTIDE SEQUENCE [LARGE SCALE GENOMIC DNA]</scope>
    <source>
        <strain evidence="2 3">BLCC-M154</strain>
    </source>
</reference>
<evidence type="ECO:0000313" key="2">
    <source>
        <dbReference type="EMBL" id="MDJ1170103.1"/>
    </source>
</evidence>
<dbReference type="SUPFAM" id="SSF88723">
    <property type="entry name" value="PIN domain-like"/>
    <property type="match status" value="1"/>
</dbReference>
<sequence>MSTKVIVDTGALIAFLLPKDKFHTWAVTQFSNITAPVITNEAVITEACFLARRIHQGQATILKLIQQGHMVIPFSLNQEIEAVNDLMQRYASVPMSLADACLVRMSEIYEDSQIITLDSDFQIYRKHRNQTIPIIMPLNN</sequence>
<dbReference type="Pfam" id="PF01850">
    <property type="entry name" value="PIN"/>
    <property type="match status" value="1"/>
</dbReference>